<feature type="region of interest" description="Disordered" evidence="1">
    <location>
        <begin position="1"/>
        <end position="26"/>
    </location>
</feature>
<sequence>MIWRIGKVSGGIGAHAESHPQSRREAPACSQARAVQVSEKHIWSAPECKEKSSEGKDEVLHTYIRPLDEALASGPDGICVFQT</sequence>
<proteinExistence type="predicted"/>
<reference evidence="2" key="1">
    <citation type="submission" date="2019-02" db="EMBL/GenBank/DDBJ databases">
        <authorList>
            <person name="Gruber-Vodicka R. H."/>
            <person name="Seah K. B. B."/>
        </authorList>
    </citation>
    <scope>NUCLEOTIDE SEQUENCE</scope>
    <source>
        <strain evidence="2">BECK_S312</strain>
        <strain evidence="3">BECK_S426</strain>
    </source>
</reference>
<evidence type="ECO:0000313" key="2">
    <source>
        <dbReference type="EMBL" id="VFK23339.1"/>
    </source>
</evidence>
<evidence type="ECO:0000256" key="1">
    <source>
        <dbReference type="SAM" id="MobiDB-lite"/>
    </source>
</evidence>
<dbReference type="EMBL" id="CAADFM010000376">
    <property type="protein sequence ID" value="VFK23339.1"/>
    <property type="molecule type" value="Genomic_DNA"/>
</dbReference>
<feature type="compositionally biased region" description="Basic and acidic residues" evidence="1">
    <location>
        <begin position="16"/>
        <end position="26"/>
    </location>
</feature>
<organism evidence="2">
    <name type="scientific">Candidatus Kentrum sp. LPFa</name>
    <dbReference type="NCBI Taxonomy" id="2126335"/>
    <lineage>
        <taxon>Bacteria</taxon>
        <taxon>Pseudomonadati</taxon>
        <taxon>Pseudomonadota</taxon>
        <taxon>Gammaproteobacteria</taxon>
        <taxon>Candidatus Kentrum</taxon>
    </lineage>
</organism>
<dbReference type="EMBL" id="CAADFP010000382">
    <property type="protein sequence ID" value="VFK35493.1"/>
    <property type="molecule type" value="Genomic_DNA"/>
</dbReference>
<accession>A0A450X215</accession>
<protein>
    <submittedName>
        <fullName evidence="2">Uncharacterized protein</fullName>
    </submittedName>
</protein>
<dbReference type="AlphaFoldDB" id="A0A450X215"/>
<gene>
    <name evidence="2" type="ORF">BECKLPF1236A_GA0070988_103762</name>
    <name evidence="3" type="ORF">BECKLPF1236C_GA0070990_103821</name>
</gene>
<evidence type="ECO:0000313" key="3">
    <source>
        <dbReference type="EMBL" id="VFK35493.1"/>
    </source>
</evidence>
<name>A0A450X215_9GAMM</name>